<feature type="binding site" evidence="10 13">
    <location>
        <position position="65"/>
    </location>
    <ligand>
        <name>a divalent metal cation</name>
        <dbReference type="ChEBI" id="CHEBI:60240"/>
    </ligand>
</feature>
<feature type="binding site" evidence="14">
    <location>
        <position position="176"/>
    </location>
    <ligand>
        <name>substrate</name>
    </ligand>
</feature>
<keyword evidence="13" id="KW-0464">Manganese</keyword>
<evidence type="ECO:0000256" key="11">
    <source>
        <dbReference type="PIRNR" id="PIRNR001461"/>
    </source>
</evidence>
<feature type="active site" description="Proton acceptor" evidence="10 12">
    <location>
        <position position="34"/>
    </location>
</feature>
<keyword evidence="16" id="KW-1185">Reference proteome</keyword>
<dbReference type="GO" id="GO:0019323">
    <property type="term" value="P:pentose catabolic process"/>
    <property type="evidence" value="ECO:0007669"/>
    <property type="project" value="UniProtKB-UniRule"/>
</dbReference>
<keyword evidence="10 11" id="KW-0119">Carbohydrate metabolism</keyword>
<dbReference type="CDD" id="cd00429">
    <property type="entry name" value="RPE"/>
    <property type="match status" value="1"/>
</dbReference>
<evidence type="ECO:0000313" key="16">
    <source>
        <dbReference type="Proteomes" id="UP000199197"/>
    </source>
</evidence>
<dbReference type="GO" id="GO:0005737">
    <property type="term" value="C:cytoplasm"/>
    <property type="evidence" value="ECO:0007669"/>
    <property type="project" value="UniProtKB-ARBA"/>
</dbReference>
<dbReference type="GO" id="GO:0046872">
    <property type="term" value="F:metal ion binding"/>
    <property type="evidence" value="ECO:0007669"/>
    <property type="project" value="UniProtKB-UniRule"/>
</dbReference>
<dbReference type="NCBIfam" id="TIGR01163">
    <property type="entry name" value="rpe"/>
    <property type="match status" value="1"/>
</dbReference>
<feature type="binding site" evidence="10 13">
    <location>
        <position position="34"/>
    </location>
    <ligand>
        <name>a divalent metal cation</name>
        <dbReference type="ChEBI" id="CHEBI:60240"/>
    </ligand>
</feature>
<feature type="binding site" evidence="10 14">
    <location>
        <begin position="141"/>
        <end position="144"/>
    </location>
    <ligand>
        <name>substrate</name>
    </ligand>
</feature>
<evidence type="ECO:0000256" key="2">
    <source>
        <dbReference type="ARBA" id="ARBA00001936"/>
    </source>
</evidence>
<dbReference type="AlphaFoldDB" id="A0A0P1MPL4"/>
<dbReference type="InterPro" id="IPR000056">
    <property type="entry name" value="Ribul_P_3_epim-like"/>
</dbReference>
<dbReference type="NCBIfam" id="NF004076">
    <property type="entry name" value="PRK05581.1-4"/>
    <property type="match status" value="1"/>
</dbReference>
<evidence type="ECO:0000313" key="15">
    <source>
        <dbReference type="EMBL" id="CUS97564.1"/>
    </source>
</evidence>
<feature type="binding site" evidence="10">
    <location>
        <begin position="174"/>
        <end position="176"/>
    </location>
    <ligand>
        <name>substrate</name>
    </ligand>
</feature>
<evidence type="ECO:0000256" key="6">
    <source>
        <dbReference type="ARBA" id="ARBA00009541"/>
    </source>
</evidence>
<feature type="active site" description="Proton donor" evidence="10 12">
    <location>
        <position position="174"/>
    </location>
</feature>
<comment type="similarity">
    <text evidence="6 10 11">Belongs to the ribulose-phosphate 3-epimerase family.</text>
</comment>
<keyword evidence="8 10" id="KW-0479">Metal-binding</keyword>
<dbReference type="PROSITE" id="PS01085">
    <property type="entry name" value="RIBUL_P_3_EPIMER_1"/>
    <property type="match status" value="1"/>
</dbReference>
<dbReference type="RefSeq" id="WP_092347438.1">
    <property type="nucleotide sequence ID" value="NZ_CZVW01000003.1"/>
</dbReference>
<comment type="cofactor">
    <cofactor evidence="4">
        <name>Zn(2+)</name>
        <dbReference type="ChEBI" id="CHEBI:29105"/>
    </cofactor>
</comment>
<sequence>MFKLAPSLLSADFSDLKNEIKKAEDGGADLFHLDIMDGHFVPNLTFGPMIVKAIRKLTQLPLDSHLMISNPDQYIEEFRKAGSDIITVHFEACTHLHRTISKIKQTGAKAGVSINPATPVHLIEEIIDYVDILLIMSVNPGFGGQKFIDTTIRKIIQAKKLITERNLKVEIEVDGGIDLNNVDLLLEAGADIIVAGSSIFNSNDVTETVRKFKQKFFEFEIKNKVKFV</sequence>
<dbReference type="PANTHER" id="PTHR11749">
    <property type="entry name" value="RIBULOSE-5-PHOSPHATE-3-EPIMERASE"/>
    <property type="match status" value="1"/>
</dbReference>
<feature type="binding site" evidence="10 14">
    <location>
        <begin position="196"/>
        <end position="197"/>
    </location>
    <ligand>
        <name>substrate</name>
    </ligand>
</feature>
<evidence type="ECO:0000256" key="4">
    <source>
        <dbReference type="ARBA" id="ARBA00001947"/>
    </source>
</evidence>
<dbReference type="InterPro" id="IPR013785">
    <property type="entry name" value="Aldolase_TIM"/>
</dbReference>
<gene>
    <name evidence="10" type="primary">rpe</name>
    <name evidence="15" type="ORF">JGI23_00313</name>
</gene>
<dbReference type="HAMAP" id="MF_02227">
    <property type="entry name" value="RPE"/>
    <property type="match status" value="1"/>
</dbReference>
<comment type="cofactor">
    <cofactor evidence="2">
        <name>Mn(2+)</name>
        <dbReference type="ChEBI" id="CHEBI:29035"/>
    </cofactor>
</comment>
<name>A0A0P1MPL4_9BACT</name>
<comment type="cofactor">
    <cofactor evidence="10 13">
        <name>a divalent metal cation</name>
        <dbReference type="ChEBI" id="CHEBI:60240"/>
    </cofactor>
    <text evidence="10 13">Binds 1 divalent metal cation per subunit.</text>
</comment>
<evidence type="ECO:0000256" key="7">
    <source>
        <dbReference type="ARBA" id="ARBA00013188"/>
    </source>
</evidence>
<feature type="binding site" evidence="10 14">
    <location>
        <position position="65"/>
    </location>
    <ligand>
        <name>substrate</name>
    </ligand>
</feature>
<organism evidence="15 16">
    <name type="scientific">Candidatus Chryseopegocella kryptomonas</name>
    <dbReference type="NCBI Taxonomy" id="1633643"/>
    <lineage>
        <taxon>Bacteria</taxon>
        <taxon>Pseudomonadati</taxon>
        <taxon>Candidatus Kryptoniota</taxon>
        <taxon>Candidatus Chryseopegocella</taxon>
    </lineage>
</organism>
<dbReference type="EC" id="5.1.3.1" evidence="7 10"/>
<dbReference type="Pfam" id="PF00834">
    <property type="entry name" value="Ribul_P_3_epim"/>
    <property type="match status" value="1"/>
</dbReference>
<keyword evidence="13" id="KW-0170">Cobalt</keyword>
<evidence type="ECO:0000256" key="14">
    <source>
        <dbReference type="PIRSR" id="PIRSR001461-3"/>
    </source>
</evidence>
<comment type="cofactor">
    <cofactor evidence="5">
        <name>Fe(2+)</name>
        <dbReference type="ChEBI" id="CHEBI:29033"/>
    </cofactor>
</comment>
<protein>
    <recommendedName>
        <fullName evidence="7 10">Ribulose-phosphate 3-epimerase</fullName>
        <ecNumber evidence="7 10">5.1.3.1</ecNumber>
    </recommendedName>
</protein>
<evidence type="ECO:0000256" key="12">
    <source>
        <dbReference type="PIRSR" id="PIRSR001461-1"/>
    </source>
</evidence>
<reference evidence="16" key="1">
    <citation type="submission" date="2015-11" db="EMBL/GenBank/DDBJ databases">
        <authorList>
            <person name="Varghese N."/>
        </authorList>
    </citation>
    <scope>NUCLEOTIDE SEQUENCE [LARGE SCALE GENOMIC DNA]</scope>
    <source>
        <strain evidence="16">JGI-23</strain>
    </source>
</reference>
<dbReference type="EMBL" id="CZVW01000003">
    <property type="protein sequence ID" value="CUS97564.1"/>
    <property type="molecule type" value="Genomic_DNA"/>
</dbReference>
<evidence type="ECO:0000256" key="8">
    <source>
        <dbReference type="ARBA" id="ARBA00022723"/>
    </source>
</evidence>
<dbReference type="SUPFAM" id="SSF51366">
    <property type="entry name" value="Ribulose-phoshate binding barrel"/>
    <property type="match status" value="1"/>
</dbReference>
<evidence type="ECO:0000256" key="13">
    <source>
        <dbReference type="PIRSR" id="PIRSR001461-2"/>
    </source>
</evidence>
<evidence type="ECO:0000256" key="5">
    <source>
        <dbReference type="ARBA" id="ARBA00001954"/>
    </source>
</evidence>
<proteinExistence type="inferred from homology"/>
<evidence type="ECO:0000256" key="1">
    <source>
        <dbReference type="ARBA" id="ARBA00001782"/>
    </source>
</evidence>
<evidence type="ECO:0000256" key="3">
    <source>
        <dbReference type="ARBA" id="ARBA00001941"/>
    </source>
</evidence>
<dbReference type="OrthoDB" id="1645589at2"/>
<dbReference type="Gene3D" id="3.20.20.70">
    <property type="entry name" value="Aldolase class I"/>
    <property type="match status" value="1"/>
</dbReference>
<comment type="cofactor">
    <cofactor evidence="3">
        <name>Co(2+)</name>
        <dbReference type="ChEBI" id="CHEBI:48828"/>
    </cofactor>
</comment>
<evidence type="ECO:0000256" key="10">
    <source>
        <dbReference type="HAMAP-Rule" id="MF_02227"/>
    </source>
</evidence>
<comment type="pathway">
    <text evidence="10">Carbohydrate degradation.</text>
</comment>
<dbReference type="GO" id="GO:0006098">
    <property type="term" value="P:pentose-phosphate shunt"/>
    <property type="evidence" value="ECO:0007669"/>
    <property type="project" value="UniProtKB-UniRule"/>
</dbReference>
<feature type="binding site" evidence="10 13">
    <location>
        <position position="32"/>
    </location>
    <ligand>
        <name>a divalent metal cation</name>
        <dbReference type="ChEBI" id="CHEBI:60240"/>
    </ligand>
</feature>
<keyword evidence="9 10" id="KW-0413">Isomerase</keyword>
<keyword evidence="13" id="KW-0862">Zinc</keyword>
<evidence type="ECO:0000256" key="9">
    <source>
        <dbReference type="ARBA" id="ARBA00023235"/>
    </source>
</evidence>
<accession>A0A0P1MPL4</accession>
<comment type="function">
    <text evidence="10">Catalyzes the reversible epimerization of D-ribulose 5-phosphate to D-xylulose 5-phosphate.</text>
</comment>
<dbReference type="PIRSF" id="PIRSF001461">
    <property type="entry name" value="RPE"/>
    <property type="match status" value="1"/>
</dbReference>
<dbReference type="PROSITE" id="PS01086">
    <property type="entry name" value="RIBUL_P_3_EPIMER_2"/>
    <property type="match status" value="1"/>
</dbReference>
<dbReference type="GO" id="GO:0004750">
    <property type="term" value="F:D-ribulose-phosphate 3-epimerase activity"/>
    <property type="evidence" value="ECO:0007669"/>
    <property type="project" value="UniProtKB-UniRule"/>
</dbReference>
<dbReference type="InterPro" id="IPR026019">
    <property type="entry name" value="Ribul_P_3_epim"/>
</dbReference>
<dbReference type="FunFam" id="3.20.20.70:FF:000004">
    <property type="entry name" value="Ribulose-phosphate 3-epimerase"/>
    <property type="match status" value="1"/>
</dbReference>
<feature type="binding site" evidence="10 14">
    <location>
        <position position="7"/>
    </location>
    <ligand>
        <name>substrate</name>
    </ligand>
</feature>
<feature type="binding site" evidence="10 13">
    <location>
        <position position="174"/>
    </location>
    <ligand>
        <name>a divalent metal cation</name>
        <dbReference type="ChEBI" id="CHEBI:60240"/>
    </ligand>
</feature>
<dbReference type="Proteomes" id="UP000199197">
    <property type="component" value="Unassembled WGS sequence"/>
</dbReference>
<comment type="catalytic activity">
    <reaction evidence="1 10 11">
        <text>D-ribulose 5-phosphate = D-xylulose 5-phosphate</text>
        <dbReference type="Rhea" id="RHEA:13677"/>
        <dbReference type="ChEBI" id="CHEBI:57737"/>
        <dbReference type="ChEBI" id="CHEBI:58121"/>
        <dbReference type="EC" id="5.1.3.1"/>
    </reaction>
</comment>
<dbReference type="InterPro" id="IPR011060">
    <property type="entry name" value="RibuloseP-bd_barrel"/>
</dbReference>